<name>A0A7Y2H254_UNCEI</name>
<dbReference type="Proteomes" id="UP000547674">
    <property type="component" value="Unassembled WGS sequence"/>
</dbReference>
<dbReference type="Pfam" id="PF01590">
    <property type="entry name" value="GAF"/>
    <property type="match status" value="1"/>
</dbReference>
<keyword evidence="1" id="KW-0378">Hydrolase</keyword>
<feature type="domain" description="PPM-type phosphatase" evidence="3">
    <location>
        <begin position="504"/>
        <end position="719"/>
    </location>
</feature>
<dbReference type="Gene3D" id="3.30.450.40">
    <property type="match status" value="1"/>
</dbReference>
<feature type="transmembrane region" description="Helical" evidence="2">
    <location>
        <begin position="134"/>
        <end position="167"/>
    </location>
</feature>
<feature type="transmembrane region" description="Helical" evidence="2">
    <location>
        <begin position="20"/>
        <end position="41"/>
    </location>
</feature>
<dbReference type="PANTHER" id="PTHR43156">
    <property type="entry name" value="STAGE II SPORULATION PROTEIN E-RELATED"/>
    <property type="match status" value="1"/>
</dbReference>
<dbReference type="EMBL" id="JABDJR010000240">
    <property type="protein sequence ID" value="NNF06367.1"/>
    <property type="molecule type" value="Genomic_DNA"/>
</dbReference>
<reference evidence="4 5" key="1">
    <citation type="submission" date="2020-03" db="EMBL/GenBank/DDBJ databases">
        <title>Metabolic flexibility allows generalist bacteria to become dominant in a frequently disturbed ecosystem.</title>
        <authorList>
            <person name="Chen Y.-J."/>
            <person name="Leung P.M."/>
            <person name="Bay S.K."/>
            <person name="Hugenholtz P."/>
            <person name="Kessler A.J."/>
            <person name="Shelley G."/>
            <person name="Waite D.W."/>
            <person name="Cook P.L."/>
            <person name="Greening C."/>
        </authorList>
    </citation>
    <scope>NUCLEOTIDE SEQUENCE [LARGE SCALE GENOMIC DNA]</scope>
    <source>
        <strain evidence="4">SS_bin_28</strain>
    </source>
</reference>
<feature type="transmembrane region" description="Helical" evidence="2">
    <location>
        <begin position="183"/>
        <end position="205"/>
    </location>
</feature>
<dbReference type="SUPFAM" id="SSF55781">
    <property type="entry name" value="GAF domain-like"/>
    <property type="match status" value="1"/>
</dbReference>
<feature type="transmembrane region" description="Helical" evidence="2">
    <location>
        <begin position="91"/>
        <end position="114"/>
    </location>
</feature>
<dbReference type="InterPro" id="IPR003018">
    <property type="entry name" value="GAF"/>
</dbReference>
<feature type="transmembrane region" description="Helical" evidence="2">
    <location>
        <begin position="243"/>
        <end position="263"/>
    </location>
</feature>
<organism evidence="4 5">
    <name type="scientific">Eiseniibacteriota bacterium</name>
    <dbReference type="NCBI Taxonomy" id="2212470"/>
    <lineage>
        <taxon>Bacteria</taxon>
        <taxon>Candidatus Eiseniibacteriota</taxon>
    </lineage>
</organism>
<dbReference type="SMART" id="SM00331">
    <property type="entry name" value="PP2C_SIG"/>
    <property type="match status" value="1"/>
</dbReference>
<dbReference type="InterPro" id="IPR036457">
    <property type="entry name" value="PPM-type-like_dom_sf"/>
</dbReference>
<gene>
    <name evidence="4" type="ORF">HKN21_06375</name>
</gene>
<evidence type="ECO:0000313" key="4">
    <source>
        <dbReference type="EMBL" id="NNF06367.1"/>
    </source>
</evidence>
<accession>A0A7Y2H254</accession>
<dbReference type="Pfam" id="PF07228">
    <property type="entry name" value="SpoIIE"/>
    <property type="match status" value="1"/>
</dbReference>
<dbReference type="SMART" id="SM00065">
    <property type="entry name" value="GAF"/>
    <property type="match status" value="1"/>
</dbReference>
<dbReference type="PROSITE" id="PS51746">
    <property type="entry name" value="PPM_2"/>
    <property type="match status" value="1"/>
</dbReference>
<dbReference type="SUPFAM" id="SSF81606">
    <property type="entry name" value="PP2C-like"/>
    <property type="match status" value="1"/>
</dbReference>
<protein>
    <submittedName>
        <fullName evidence="4">SpoIIE family protein phosphatase</fullName>
    </submittedName>
</protein>
<evidence type="ECO:0000259" key="3">
    <source>
        <dbReference type="PROSITE" id="PS51746"/>
    </source>
</evidence>
<dbReference type="AlphaFoldDB" id="A0A7Y2H254"/>
<comment type="caution">
    <text evidence="4">The sequence shown here is derived from an EMBL/GenBank/DDBJ whole genome shotgun (WGS) entry which is preliminary data.</text>
</comment>
<dbReference type="InterPro" id="IPR001932">
    <property type="entry name" value="PPM-type_phosphatase-like_dom"/>
</dbReference>
<evidence type="ECO:0000256" key="1">
    <source>
        <dbReference type="ARBA" id="ARBA00022801"/>
    </source>
</evidence>
<sequence length="735" mass="81073">MFLLGVIILRENARQRINLVVSAMLFFGGLGSIIGALGLLASLSGPDFEETFASRDFFQNLAYIWEFFFPALLLFATVFPTERAIAKRFRGYTLLVFVPHVFHFLLLVGLGWFMPTLTNSSLSVPSLVQPVVQVLGWLATIFLGIHQALFSLVNLVYVGATAFFLLANYRDTTEPRIRQQIRVIGLGLFVCLVLYSGATLVPTLFGIQLELWLSTLMTSTALLACSGAITYSIVRHKFLDTKLFARQAIVYAISSALLVGFYLAVVVQLNRFFTQVTGLDSEVIEPVLLILALILFQPAVSRLGETLEHLFLRDPADYRNILKQLGRETLTTIDLDLLLARSIRTIGDALTLKSAYIVALAREAPLMHVGRGDHIPEPLVAQLPEIINRLPSTAQSFRISEMAPIDERDRDFLRSVFDARLVIALRTKGETVGALILGPKVAGTEYTSEDVSLLTTLADQLSVSLQNGLLLRDRVAVARFEEELNLARQIQRSFLPSSFPDVDGIDIHGTSIPSKEVGGDLYDVVPLENDCFLIAIGDVSGKGVPAALLSSMLQASLRTQAGSVKSVSEIMKNINNLVYKSTRLEQFATFFIALINCESMEISFSNAGHNFPILIRSNGDVVELSQGGLILGIMEGVTFEEHSIKLESGDRAIFFTDGISEALNEEDEEFGEERLNTLVSTLPKDAEAQEVTEELLADLYGFLGDREAQDDVTLMVLKVMEKARNVNPSPILDRV</sequence>
<dbReference type="PANTHER" id="PTHR43156:SF2">
    <property type="entry name" value="STAGE II SPORULATION PROTEIN E"/>
    <property type="match status" value="1"/>
</dbReference>
<dbReference type="Gene3D" id="3.60.40.10">
    <property type="entry name" value="PPM-type phosphatase domain"/>
    <property type="match status" value="1"/>
</dbReference>
<keyword evidence="2" id="KW-0472">Membrane</keyword>
<feature type="transmembrane region" description="Helical" evidence="2">
    <location>
        <begin position="211"/>
        <end position="231"/>
    </location>
</feature>
<keyword evidence="2" id="KW-1133">Transmembrane helix</keyword>
<dbReference type="InterPro" id="IPR052016">
    <property type="entry name" value="Bact_Sigma-Reg"/>
</dbReference>
<dbReference type="GO" id="GO:0016791">
    <property type="term" value="F:phosphatase activity"/>
    <property type="evidence" value="ECO:0007669"/>
    <property type="project" value="TreeGrafter"/>
</dbReference>
<dbReference type="InterPro" id="IPR029016">
    <property type="entry name" value="GAF-like_dom_sf"/>
</dbReference>
<evidence type="ECO:0000256" key="2">
    <source>
        <dbReference type="SAM" id="Phobius"/>
    </source>
</evidence>
<proteinExistence type="predicted"/>
<evidence type="ECO:0000313" key="5">
    <source>
        <dbReference type="Proteomes" id="UP000547674"/>
    </source>
</evidence>
<feature type="transmembrane region" description="Helical" evidence="2">
    <location>
        <begin position="61"/>
        <end position="79"/>
    </location>
</feature>
<keyword evidence="2" id="KW-0812">Transmembrane</keyword>